<dbReference type="GO" id="GO:0061504">
    <property type="term" value="P:cyclic threonylcarbamoyladenosine biosynthetic process"/>
    <property type="evidence" value="ECO:0007669"/>
    <property type="project" value="TreeGrafter"/>
</dbReference>
<dbReference type="SUPFAM" id="SSF69572">
    <property type="entry name" value="Activating enzymes of the ubiquitin-like proteins"/>
    <property type="match status" value="1"/>
</dbReference>
<dbReference type="AlphaFoldDB" id="A0A3D8IMT1"/>
<dbReference type="InterPro" id="IPR000594">
    <property type="entry name" value="ThiF_NAD_FAD-bd"/>
</dbReference>
<dbReference type="GO" id="GO:0061503">
    <property type="term" value="F:tRNA threonylcarbamoyladenosine dehydratase"/>
    <property type="evidence" value="ECO:0007669"/>
    <property type="project" value="TreeGrafter"/>
</dbReference>
<accession>A0A3D8IMT1</accession>
<dbReference type="Gene3D" id="3.40.50.720">
    <property type="entry name" value="NAD(P)-binding Rossmann-like Domain"/>
    <property type="match status" value="1"/>
</dbReference>
<evidence type="ECO:0000313" key="2">
    <source>
        <dbReference type="EMBL" id="RDU65944.1"/>
    </source>
</evidence>
<protein>
    <submittedName>
        <fullName evidence="2">tRNA cyclic N6-threonylcarbamoyladenosine(37) synthase TcdA</fullName>
    </submittedName>
</protein>
<dbReference type="GO" id="GO:0008641">
    <property type="term" value="F:ubiquitin-like modifier activating enzyme activity"/>
    <property type="evidence" value="ECO:0007669"/>
    <property type="project" value="InterPro"/>
</dbReference>
<keyword evidence="3" id="KW-1185">Reference proteome</keyword>
<evidence type="ECO:0000313" key="3">
    <source>
        <dbReference type="Proteomes" id="UP000256514"/>
    </source>
</evidence>
<dbReference type="Pfam" id="PF00899">
    <property type="entry name" value="ThiF"/>
    <property type="match status" value="1"/>
</dbReference>
<feature type="domain" description="THIF-type NAD/FAD binding fold" evidence="1">
    <location>
        <begin position="19"/>
        <end position="225"/>
    </location>
</feature>
<dbReference type="InterPro" id="IPR045886">
    <property type="entry name" value="ThiF/MoeB/HesA"/>
</dbReference>
<dbReference type="PANTHER" id="PTHR43267:SF1">
    <property type="entry name" value="TRNA THREONYLCARBAMOYLADENOSINE DEHYDRATASE"/>
    <property type="match status" value="1"/>
</dbReference>
<dbReference type="RefSeq" id="WP_115571622.1">
    <property type="nucleotide sequence ID" value="NZ_NXLT01000010.1"/>
</dbReference>
<dbReference type="InterPro" id="IPR035985">
    <property type="entry name" value="Ubiquitin-activating_enz"/>
</dbReference>
<organism evidence="2 3">
    <name type="scientific">Helicobacter equorum</name>
    <dbReference type="NCBI Taxonomy" id="361872"/>
    <lineage>
        <taxon>Bacteria</taxon>
        <taxon>Pseudomonadati</taxon>
        <taxon>Campylobacterota</taxon>
        <taxon>Epsilonproteobacteria</taxon>
        <taxon>Campylobacterales</taxon>
        <taxon>Helicobacteraceae</taxon>
        <taxon>Helicobacter</taxon>
    </lineage>
</organism>
<dbReference type="EMBL" id="NXLT01000010">
    <property type="protein sequence ID" value="RDU65944.1"/>
    <property type="molecule type" value="Genomic_DNA"/>
</dbReference>
<name>A0A3D8IMT1_9HELI</name>
<gene>
    <name evidence="2" type="ORF">CQA54_08275</name>
</gene>
<dbReference type="OrthoDB" id="9804150at2"/>
<sequence>MVVAMTQDRFTRSRILFGTGFEALQRTKVILFGVGGVGSFVLDCLYRSGIGEITIVDSDSFDVTNQNRQIGSESVGEPKVEVLSRKYPGIHALQTRVDDAFLRTHDILAYDYIIDAIDDIPAKVAIALIASQKPYGRYIVSTGSAKKLDPTRIQVANVWKSYGDKFARKFKENLKKHNPKAKIKVVFSPEEPKCKALGSFSAVTGSFGLVIASEVVRDILQGEEHAKC</sequence>
<dbReference type="Proteomes" id="UP000256514">
    <property type="component" value="Unassembled WGS sequence"/>
</dbReference>
<proteinExistence type="predicted"/>
<reference evidence="2 3" key="1">
    <citation type="submission" date="2018-04" db="EMBL/GenBank/DDBJ databases">
        <title>Novel Campyloabacter and Helicobacter Species and Strains.</title>
        <authorList>
            <person name="Mannion A.J."/>
            <person name="Shen Z."/>
            <person name="Fox J.G."/>
        </authorList>
    </citation>
    <scope>NUCLEOTIDE SEQUENCE [LARGE SCALE GENOMIC DNA]</scope>
    <source>
        <strain evidence="2 3">MIT 12-6600</strain>
    </source>
</reference>
<comment type="caution">
    <text evidence="2">The sequence shown here is derived from an EMBL/GenBank/DDBJ whole genome shotgun (WGS) entry which is preliminary data.</text>
</comment>
<evidence type="ECO:0000259" key="1">
    <source>
        <dbReference type="Pfam" id="PF00899"/>
    </source>
</evidence>
<dbReference type="PANTHER" id="PTHR43267">
    <property type="entry name" value="TRNA THREONYLCARBAMOYLADENOSINE DEHYDRATASE"/>
    <property type="match status" value="1"/>
</dbReference>